<dbReference type="Gene3D" id="1.20.1050.10">
    <property type="match status" value="1"/>
</dbReference>
<gene>
    <name evidence="4" type="ORF">CLAFUR5_01681</name>
</gene>
<dbReference type="Pfam" id="PF00043">
    <property type="entry name" value="GST_C"/>
    <property type="match status" value="1"/>
</dbReference>
<dbReference type="InterPro" id="IPR036282">
    <property type="entry name" value="Glutathione-S-Trfase_C_sf"/>
</dbReference>
<feature type="domain" description="GST N-terminal" evidence="2">
    <location>
        <begin position="1"/>
        <end position="84"/>
    </location>
</feature>
<dbReference type="SUPFAM" id="SSF47616">
    <property type="entry name" value="GST C-terminal domain-like"/>
    <property type="match status" value="1"/>
</dbReference>
<dbReference type="InterPro" id="IPR004046">
    <property type="entry name" value="GST_C"/>
</dbReference>
<comment type="similarity">
    <text evidence="1">Belongs to the GST superfamily.</text>
</comment>
<dbReference type="KEGG" id="ffu:CLAFUR5_01681"/>
<feature type="domain" description="GST C-terminal" evidence="3">
    <location>
        <begin position="90"/>
        <end position="214"/>
    </location>
</feature>
<dbReference type="RefSeq" id="XP_047755746.1">
    <property type="nucleotide sequence ID" value="XM_047900829.1"/>
</dbReference>
<dbReference type="AlphaFoldDB" id="A0A9Q8L5R8"/>
<evidence type="ECO:0000313" key="5">
    <source>
        <dbReference type="Proteomes" id="UP000756132"/>
    </source>
</evidence>
<dbReference type="SUPFAM" id="SSF52833">
    <property type="entry name" value="Thioredoxin-like"/>
    <property type="match status" value="1"/>
</dbReference>
<dbReference type="InterPro" id="IPR004045">
    <property type="entry name" value="Glutathione_S-Trfase_N"/>
</dbReference>
<dbReference type="PANTHER" id="PTHR44051">
    <property type="entry name" value="GLUTATHIONE S-TRANSFERASE-RELATED"/>
    <property type="match status" value="1"/>
</dbReference>
<dbReference type="Proteomes" id="UP000756132">
    <property type="component" value="Chromosome 1"/>
</dbReference>
<evidence type="ECO:0000259" key="3">
    <source>
        <dbReference type="PROSITE" id="PS50405"/>
    </source>
</evidence>
<protein>
    <submittedName>
        <fullName evidence="4">Glutathione S-transferase 3</fullName>
    </submittedName>
</protein>
<accession>A0A9Q8L5R8</accession>
<sequence>MTIVLHHLGISQSERIVWLLEELGLQYKLVKHVRDPVMAPGSLKSVPGNKPGKAPFIEDTDAGITLSESNAITDDIIYKYGNGKLALPPSHKNFADYLYWKDFANSTTQPNMMTSMFLTLGNVSKDEMIAQFAEGRLHAGFKHMDERLGQSKWLAGKEFTAAETMSVYALTTQRYFGPRVSLAGYDNILRWLKDCSERPAYQKAMEKGDPEMKLLLRADAPEVGMMESGGSQSSHWKK</sequence>
<dbReference type="PROSITE" id="PS50404">
    <property type="entry name" value="GST_NTER"/>
    <property type="match status" value="1"/>
</dbReference>
<dbReference type="Pfam" id="PF13409">
    <property type="entry name" value="GST_N_2"/>
    <property type="match status" value="1"/>
</dbReference>
<evidence type="ECO:0000313" key="4">
    <source>
        <dbReference type="EMBL" id="UJO11380.1"/>
    </source>
</evidence>
<dbReference type="InterPro" id="IPR036249">
    <property type="entry name" value="Thioredoxin-like_sf"/>
</dbReference>
<dbReference type="GeneID" id="71981559"/>
<evidence type="ECO:0000259" key="2">
    <source>
        <dbReference type="PROSITE" id="PS50404"/>
    </source>
</evidence>
<dbReference type="CDD" id="cd03046">
    <property type="entry name" value="GST_N_GTT1_like"/>
    <property type="match status" value="1"/>
</dbReference>
<evidence type="ECO:0000256" key="1">
    <source>
        <dbReference type="ARBA" id="ARBA00007409"/>
    </source>
</evidence>
<dbReference type="Gene3D" id="3.40.30.10">
    <property type="entry name" value="Glutaredoxin"/>
    <property type="match status" value="1"/>
</dbReference>
<dbReference type="PANTHER" id="PTHR44051:SF9">
    <property type="entry name" value="GLUTATHIONE S-TRANSFERASE 1"/>
    <property type="match status" value="1"/>
</dbReference>
<keyword evidence="5" id="KW-1185">Reference proteome</keyword>
<reference evidence="4" key="1">
    <citation type="submission" date="2021-12" db="EMBL/GenBank/DDBJ databases">
        <authorList>
            <person name="Zaccaron A."/>
            <person name="Stergiopoulos I."/>
        </authorList>
    </citation>
    <scope>NUCLEOTIDE SEQUENCE</scope>
    <source>
        <strain evidence="4">Race5_Kim</strain>
    </source>
</reference>
<name>A0A9Q8L5R8_PASFU</name>
<dbReference type="OrthoDB" id="2309723at2759"/>
<proteinExistence type="inferred from homology"/>
<dbReference type="PROSITE" id="PS50405">
    <property type="entry name" value="GST_CTER"/>
    <property type="match status" value="1"/>
</dbReference>
<dbReference type="OMA" id="YADYVFW"/>
<dbReference type="InterPro" id="IPR010987">
    <property type="entry name" value="Glutathione-S-Trfase_C-like"/>
</dbReference>
<reference evidence="4" key="2">
    <citation type="journal article" date="2022" name="Microb. Genom.">
        <title>A chromosome-scale genome assembly of the tomato pathogen Cladosporium fulvum reveals a compartmentalized genome architecture and the presence of a dispensable chromosome.</title>
        <authorList>
            <person name="Zaccaron A.Z."/>
            <person name="Chen L.H."/>
            <person name="Samaras A."/>
            <person name="Stergiopoulos I."/>
        </authorList>
    </citation>
    <scope>NUCLEOTIDE SEQUENCE</scope>
    <source>
        <strain evidence="4">Race5_Kim</strain>
    </source>
</reference>
<dbReference type="EMBL" id="CP090163">
    <property type="protein sequence ID" value="UJO11380.1"/>
    <property type="molecule type" value="Genomic_DNA"/>
</dbReference>
<organism evidence="4 5">
    <name type="scientific">Passalora fulva</name>
    <name type="common">Tomato leaf mold</name>
    <name type="synonym">Cladosporium fulvum</name>
    <dbReference type="NCBI Taxonomy" id="5499"/>
    <lineage>
        <taxon>Eukaryota</taxon>
        <taxon>Fungi</taxon>
        <taxon>Dikarya</taxon>
        <taxon>Ascomycota</taxon>
        <taxon>Pezizomycotina</taxon>
        <taxon>Dothideomycetes</taxon>
        <taxon>Dothideomycetidae</taxon>
        <taxon>Mycosphaerellales</taxon>
        <taxon>Mycosphaerellaceae</taxon>
        <taxon>Fulvia</taxon>
    </lineage>
</organism>